<reference evidence="1 2" key="1">
    <citation type="submission" date="2017-03" db="EMBL/GenBank/DDBJ databases">
        <title>Genome sequencing of Shewanella japonica KCTC 22435.</title>
        <authorList>
            <person name="Kim K.M."/>
        </authorList>
    </citation>
    <scope>NUCLEOTIDE SEQUENCE [LARGE SCALE GENOMIC DNA]</scope>
    <source>
        <strain evidence="1 2">KCTC 22435</strain>
    </source>
</reference>
<evidence type="ECO:0008006" key="3">
    <source>
        <dbReference type="Google" id="ProtNLM"/>
    </source>
</evidence>
<name>A0ABM6JMT5_9GAMM</name>
<proteinExistence type="predicted"/>
<keyword evidence="2" id="KW-1185">Reference proteome</keyword>
<dbReference type="Gene3D" id="1.25.40.10">
    <property type="entry name" value="Tetratricopeptide repeat domain"/>
    <property type="match status" value="1"/>
</dbReference>
<dbReference type="RefSeq" id="WP_080916001.1">
    <property type="nucleotide sequence ID" value="NZ_CP020472.1"/>
</dbReference>
<gene>
    <name evidence="1" type="ORF">SJ2017_2499</name>
</gene>
<dbReference type="EMBL" id="CP020472">
    <property type="protein sequence ID" value="ARD22789.1"/>
    <property type="molecule type" value="Genomic_DNA"/>
</dbReference>
<organism evidence="1 2">
    <name type="scientific">Shewanella japonica</name>
    <dbReference type="NCBI Taxonomy" id="93973"/>
    <lineage>
        <taxon>Bacteria</taxon>
        <taxon>Pseudomonadati</taxon>
        <taxon>Pseudomonadota</taxon>
        <taxon>Gammaproteobacteria</taxon>
        <taxon>Alteromonadales</taxon>
        <taxon>Shewanellaceae</taxon>
        <taxon>Shewanella</taxon>
    </lineage>
</organism>
<dbReference type="Gene3D" id="1.20.58.320">
    <property type="entry name" value="TPR-like"/>
    <property type="match status" value="1"/>
</dbReference>
<dbReference type="Pfam" id="PF06041">
    <property type="entry name" value="DUF924"/>
    <property type="match status" value="1"/>
</dbReference>
<accession>A0ABM6JMT5</accession>
<dbReference type="Proteomes" id="UP000191820">
    <property type="component" value="Chromosome"/>
</dbReference>
<evidence type="ECO:0000313" key="2">
    <source>
        <dbReference type="Proteomes" id="UP000191820"/>
    </source>
</evidence>
<dbReference type="InterPro" id="IPR011990">
    <property type="entry name" value="TPR-like_helical_dom_sf"/>
</dbReference>
<dbReference type="SUPFAM" id="SSF48452">
    <property type="entry name" value="TPR-like"/>
    <property type="match status" value="1"/>
</dbReference>
<sequence length="190" mass="22056">MSNCIISHELNGDAANIIQFWFTDIDSGLWFTKDKGFDATIKQQFNHFHRQAIVGELFHWRNTALGRLAEIIVLDQFSRNLYRDSSKAFASDSLALVLAQEAIHCGDDKRLKPTERSFLYMPFMHSESLSIHQQALTLFKQDGLESNYQFELKHLAIIERFGRYPHRNMLLGRESTEEELRFLQQPGSGF</sequence>
<dbReference type="InterPro" id="IPR010323">
    <property type="entry name" value="DUF924"/>
</dbReference>
<evidence type="ECO:0000313" key="1">
    <source>
        <dbReference type="EMBL" id="ARD22789.1"/>
    </source>
</evidence>
<protein>
    <recommendedName>
        <fullName evidence="3">DUF924 domain-containing protein</fullName>
    </recommendedName>
</protein>